<name>A0ABU3TGM6_9BACT</name>
<comment type="caution">
    <text evidence="1">The sequence shown here is derived from an EMBL/GenBank/DDBJ whole genome shotgun (WGS) entry which is preliminary data.</text>
</comment>
<dbReference type="EMBL" id="JAWDJT010000004">
    <property type="protein sequence ID" value="MDU0370529.1"/>
    <property type="molecule type" value="Genomic_DNA"/>
</dbReference>
<evidence type="ECO:0008006" key="3">
    <source>
        <dbReference type="Google" id="ProtNLM"/>
    </source>
</evidence>
<gene>
    <name evidence="1" type="ORF">ROI90_09015</name>
</gene>
<evidence type="ECO:0000313" key="1">
    <source>
        <dbReference type="EMBL" id="MDU0370529.1"/>
    </source>
</evidence>
<organism evidence="1 2">
    <name type="scientific">Hymenobacter endophyticus</name>
    <dbReference type="NCBI Taxonomy" id="3076335"/>
    <lineage>
        <taxon>Bacteria</taxon>
        <taxon>Pseudomonadati</taxon>
        <taxon>Bacteroidota</taxon>
        <taxon>Cytophagia</taxon>
        <taxon>Cytophagales</taxon>
        <taxon>Hymenobacteraceae</taxon>
        <taxon>Hymenobacter</taxon>
    </lineage>
</organism>
<sequence>MKTKHVIIYAIFICLTACQSHEEMCDKITSSMQKEELFIKVLSKEHSGRVSDILIEDLNYKNTKYSKHFEQFFYVKIFKLCEIGDTIYKEKHNLKYCIKKKSKNIFVSYTCDNDASENDVECKFVYK</sequence>
<accession>A0ABU3TGM6</accession>
<reference evidence="1 2" key="1">
    <citation type="submission" date="2023-10" db="EMBL/GenBank/DDBJ databases">
        <title>Hymenobacter endophyticus sp. nov., an isolate from the leaf tissues of wheat.</title>
        <authorList>
            <person name="Dai Y."/>
        </authorList>
    </citation>
    <scope>NUCLEOTIDE SEQUENCE [LARGE SCALE GENOMIC DNA]</scope>
    <source>
        <strain evidence="1 2">ZK17L-C2</strain>
    </source>
</reference>
<proteinExistence type="predicted"/>
<evidence type="ECO:0000313" key="2">
    <source>
        <dbReference type="Proteomes" id="UP001250698"/>
    </source>
</evidence>
<dbReference type="RefSeq" id="WP_315998008.1">
    <property type="nucleotide sequence ID" value="NZ_JAWDJT010000004.1"/>
</dbReference>
<keyword evidence="2" id="KW-1185">Reference proteome</keyword>
<dbReference type="Proteomes" id="UP001250698">
    <property type="component" value="Unassembled WGS sequence"/>
</dbReference>
<protein>
    <recommendedName>
        <fullName evidence="3">DUF4377 domain-containing protein</fullName>
    </recommendedName>
</protein>